<comment type="subcellular location">
    <subcellularLocation>
        <location evidence="1">Mitochondrion</location>
    </subcellularLocation>
</comment>
<keyword evidence="9" id="KW-1185">Reference proteome</keyword>
<dbReference type="Pfam" id="PF10236">
    <property type="entry name" value="DAP3"/>
    <property type="match status" value="1"/>
</dbReference>
<keyword evidence="6" id="KW-0687">Ribonucleoprotein</keyword>
<dbReference type="GO" id="GO:0005763">
    <property type="term" value="C:mitochondrial small ribosomal subunit"/>
    <property type="evidence" value="ECO:0007669"/>
    <property type="project" value="TreeGrafter"/>
</dbReference>
<dbReference type="OrthoDB" id="274828at2759"/>
<dbReference type="PRINTS" id="PR01716">
    <property type="entry name" value="DEATHASSOCP3"/>
</dbReference>
<evidence type="ECO:0000256" key="1">
    <source>
        <dbReference type="ARBA" id="ARBA00004173"/>
    </source>
</evidence>
<dbReference type="InterPro" id="IPR019368">
    <property type="entry name" value="Ribosomal_mS29"/>
</dbReference>
<comment type="similarity">
    <text evidence="2">Belongs to the mitochondrion-specific ribosomal protein mS29 family.</text>
</comment>
<dbReference type="GO" id="GO:0006915">
    <property type="term" value="P:apoptotic process"/>
    <property type="evidence" value="ECO:0007669"/>
    <property type="project" value="InterPro"/>
</dbReference>
<organism evidence="8 9">
    <name type="scientific">Cotesia congregata</name>
    <name type="common">Parasitoid wasp</name>
    <name type="synonym">Apanteles congregatus</name>
    <dbReference type="NCBI Taxonomy" id="51543"/>
    <lineage>
        <taxon>Eukaryota</taxon>
        <taxon>Metazoa</taxon>
        <taxon>Ecdysozoa</taxon>
        <taxon>Arthropoda</taxon>
        <taxon>Hexapoda</taxon>
        <taxon>Insecta</taxon>
        <taxon>Pterygota</taxon>
        <taxon>Neoptera</taxon>
        <taxon>Endopterygota</taxon>
        <taxon>Hymenoptera</taxon>
        <taxon>Apocrita</taxon>
        <taxon>Ichneumonoidea</taxon>
        <taxon>Braconidae</taxon>
        <taxon>Microgastrinae</taxon>
        <taxon>Cotesia</taxon>
    </lineage>
</organism>
<dbReference type="PANTHER" id="PTHR12810:SF0">
    <property type="entry name" value="SMALL RIBOSOMAL SUBUNIT PROTEIN MS29"/>
    <property type="match status" value="1"/>
</dbReference>
<dbReference type="Gene3D" id="3.40.50.300">
    <property type="entry name" value="P-loop containing nucleotide triphosphate hydrolases"/>
    <property type="match status" value="1"/>
</dbReference>
<evidence type="ECO:0000256" key="7">
    <source>
        <dbReference type="ARBA" id="ARBA00035140"/>
    </source>
</evidence>
<keyword evidence="5" id="KW-0496">Mitochondrion</keyword>
<keyword evidence="3" id="KW-0809">Transit peptide</keyword>
<name>A0A8J2HLI1_COTCN</name>
<reference evidence="8" key="1">
    <citation type="submission" date="2021-04" db="EMBL/GenBank/DDBJ databases">
        <authorList>
            <person name="Chebbi M.A.C M."/>
        </authorList>
    </citation>
    <scope>NUCLEOTIDE SEQUENCE</scope>
</reference>
<evidence type="ECO:0000256" key="4">
    <source>
        <dbReference type="ARBA" id="ARBA00022980"/>
    </source>
</evidence>
<evidence type="ECO:0000256" key="6">
    <source>
        <dbReference type="ARBA" id="ARBA00023274"/>
    </source>
</evidence>
<dbReference type="InterPro" id="IPR027417">
    <property type="entry name" value="P-loop_NTPase"/>
</dbReference>
<keyword evidence="4" id="KW-0689">Ribosomal protein</keyword>
<gene>
    <name evidence="8" type="ORF">HICCMSTLAB_LOCUS10026</name>
</gene>
<proteinExistence type="inferred from homology"/>
<dbReference type="Proteomes" id="UP000786811">
    <property type="component" value="Unassembled WGS sequence"/>
</dbReference>
<dbReference type="GO" id="GO:0003735">
    <property type="term" value="F:structural constituent of ribosome"/>
    <property type="evidence" value="ECO:0007669"/>
    <property type="project" value="TreeGrafter"/>
</dbReference>
<comment type="caution">
    <text evidence="8">The sequence shown here is derived from an EMBL/GenBank/DDBJ whole genome shotgun (WGS) entry which is preliminary data.</text>
</comment>
<dbReference type="InterPro" id="IPR008092">
    <property type="entry name" value="Ribosomal_mS29_met"/>
</dbReference>
<dbReference type="PANTHER" id="PTHR12810">
    <property type="entry name" value="MITOCHONDRIAL 28S RIBOSOMAL PROTEIN S29"/>
    <property type="match status" value="1"/>
</dbReference>
<accession>A0A8J2HLI1</accession>
<evidence type="ECO:0000256" key="3">
    <source>
        <dbReference type="ARBA" id="ARBA00022946"/>
    </source>
</evidence>
<evidence type="ECO:0000313" key="8">
    <source>
        <dbReference type="EMBL" id="CAG5100953.1"/>
    </source>
</evidence>
<evidence type="ECO:0000256" key="5">
    <source>
        <dbReference type="ARBA" id="ARBA00023128"/>
    </source>
</evidence>
<dbReference type="EMBL" id="CAJNRD030001122">
    <property type="protein sequence ID" value="CAG5100953.1"/>
    <property type="molecule type" value="Genomic_DNA"/>
</dbReference>
<evidence type="ECO:0000313" key="9">
    <source>
        <dbReference type="Proteomes" id="UP000786811"/>
    </source>
</evidence>
<sequence length="366" mass="42168">MIPTRMLLRRMSNNVRHQSILSQRAEVQQEEPIRIIRTTEDNPQKHNRDHLNRFYTIPQNAVSQVMPRTSMPRRLHIQIKTFREACIMVREPAIELISYLEQTDYSKPPNKYVLYGPVGSGKTLTLMHLLHYGYVTEKILIRLSKNYVWNTREQNAAGTPLQEMIDFGIGRGKYTCDVINALLQELKAASTAGNCNTLVLLDGVNAFFGEDTLVKDSTFKPLYAQRVSLTQSFLDFIKYDWCNGAIIATVDSLAVKRDNQFDSTYPRFLLGKLGFEHLDPFLPIEVPNYSEDEFDAAIEYLKDRMWIRNLTEAGKRELELLSNRNPYKLMRLTAARTMSPSLVTKRLVSHPLSFENPIWIIASTAF</sequence>
<protein>
    <recommendedName>
        <fullName evidence="7">Small ribosomal subunit protein mS29</fullName>
    </recommendedName>
</protein>
<evidence type="ECO:0000256" key="2">
    <source>
        <dbReference type="ARBA" id="ARBA00009863"/>
    </source>
</evidence>
<dbReference type="AlphaFoldDB" id="A0A8J2HLI1"/>
<dbReference type="SUPFAM" id="SSF52540">
    <property type="entry name" value="P-loop containing nucleoside triphosphate hydrolases"/>
    <property type="match status" value="1"/>
</dbReference>